<evidence type="ECO:0000313" key="3">
    <source>
        <dbReference type="Proteomes" id="UP000504635"/>
    </source>
</evidence>
<gene>
    <name evidence="4" type="primary">LOC115891138</name>
</gene>
<dbReference type="OrthoDB" id="8193799at2759"/>
<name>A0A6J2YX19_SITOR</name>
<dbReference type="GeneID" id="115891138"/>
<reference evidence="4" key="1">
    <citation type="submission" date="2025-08" db="UniProtKB">
        <authorList>
            <consortium name="RefSeq"/>
        </authorList>
    </citation>
    <scope>IDENTIFICATION</scope>
    <source>
        <tissue evidence="4">Gonads</tissue>
    </source>
</reference>
<accession>A0A6J2YX19</accession>
<dbReference type="InParanoid" id="A0A6J2YX19"/>
<sequence length="229" mass="25194">MQMCLVIISVASLSISAQPIKDELMFEGPGDTATVESTVREARAAPGHISDLIKPGVKDAFLYVYGDAENDDGDVHGYSKKTNDKGQDGYKHFDSFHKKDGDKYGYEKHTEFGQDNRAFIENENDKAIKESDAESGGDDDKEDDGEETKKSYTVFTELDSEDKKQPKRKAESEYDFFGGGGSGTVFYEGESSSDKAEGAESNEAAEDDEGSAETEEGEEAEEEEEESEY</sequence>
<feature type="region of interest" description="Disordered" evidence="1">
    <location>
        <begin position="127"/>
        <end position="229"/>
    </location>
</feature>
<feature type="chain" id="PRO_5026762235" evidence="2">
    <location>
        <begin position="18"/>
        <end position="229"/>
    </location>
</feature>
<evidence type="ECO:0000256" key="1">
    <source>
        <dbReference type="SAM" id="MobiDB-lite"/>
    </source>
</evidence>
<feature type="signal peptide" evidence="2">
    <location>
        <begin position="1"/>
        <end position="17"/>
    </location>
</feature>
<proteinExistence type="predicted"/>
<dbReference type="AlphaFoldDB" id="A0A6J2YX19"/>
<dbReference type="RefSeq" id="XP_030767395.1">
    <property type="nucleotide sequence ID" value="XM_030911535.1"/>
</dbReference>
<feature type="compositionally biased region" description="Acidic residues" evidence="1">
    <location>
        <begin position="133"/>
        <end position="146"/>
    </location>
</feature>
<dbReference type="Proteomes" id="UP000504635">
    <property type="component" value="Unplaced"/>
</dbReference>
<evidence type="ECO:0000256" key="2">
    <source>
        <dbReference type="SAM" id="SignalP"/>
    </source>
</evidence>
<feature type="compositionally biased region" description="Acidic residues" evidence="1">
    <location>
        <begin position="203"/>
        <end position="229"/>
    </location>
</feature>
<evidence type="ECO:0000313" key="4">
    <source>
        <dbReference type="RefSeq" id="XP_030767395.1"/>
    </source>
</evidence>
<keyword evidence="3" id="KW-1185">Reference proteome</keyword>
<feature type="compositionally biased region" description="Basic and acidic residues" evidence="1">
    <location>
        <begin position="161"/>
        <end position="172"/>
    </location>
</feature>
<keyword evidence="2" id="KW-0732">Signal</keyword>
<protein>
    <submittedName>
        <fullName evidence="4">Protein bfr2-like</fullName>
    </submittedName>
</protein>
<dbReference type="KEGG" id="soy:115891138"/>
<organism evidence="3 4">
    <name type="scientific">Sitophilus oryzae</name>
    <name type="common">Rice weevil</name>
    <name type="synonym">Curculio oryzae</name>
    <dbReference type="NCBI Taxonomy" id="7048"/>
    <lineage>
        <taxon>Eukaryota</taxon>
        <taxon>Metazoa</taxon>
        <taxon>Ecdysozoa</taxon>
        <taxon>Arthropoda</taxon>
        <taxon>Hexapoda</taxon>
        <taxon>Insecta</taxon>
        <taxon>Pterygota</taxon>
        <taxon>Neoptera</taxon>
        <taxon>Endopterygota</taxon>
        <taxon>Coleoptera</taxon>
        <taxon>Polyphaga</taxon>
        <taxon>Cucujiformia</taxon>
        <taxon>Curculionidae</taxon>
        <taxon>Dryophthorinae</taxon>
        <taxon>Sitophilus</taxon>
    </lineage>
</organism>